<evidence type="ECO:0000259" key="1">
    <source>
        <dbReference type="Pfam" id="PF26468"/>
    </source>
</evidence>
<proteinExistence type="predicted"/>
<name>A0A838B2K3_9HYPH</name>
<organism evidence="2 3">
    <name type="scientific">Mesorhizobium neociceri</name>
    <dbReference type="NCBI Taxonomy" id="1307853"/>
    <lineage>
        <taxon>Bacteria</taxon>
        <taxon>Pseudomonadati</taxon>
        <taxon>Pseudomonadota</taxon>
        <taxon>Alphaproteobacteria</taxon>
        <taxon>Hyphomicrobiales</taxon>
        <taxon>Phyllobacteriaceae</taxon>
        <taxon>Mesorhizobium</taxon>
    </lineage>
</organism>
<dbReference type="RefSeq" id="WP_181056972.1">
    <property type="nucleotide sequence ID" value="NZ_JACDTY010000003.1"/>
</dbReference>
<dbReference type="AlphaFoldDB" id="A0A838B2K3"/>
<sequence>MSKACDILHHRIGSLPRFTGSYKPEDVPTDGIYFVFEEGEKAHDGDRIVRVGTHTGNGNLRKRINEHLYTPNKDRSVFRKHVGRCLLASRNDPAISQWELDLTPRLSRQKHFTPELKAALSVIEAEVSDYITTKLSFAVIEVKAGQSRTDLESSLLATVSQCDECKASARWLGRHHPNRASFGAVGIWNVQSLNGPPMTVSEVEALPFLDAS</sequence>
<dbReference type="InterPro" id="IPR058782">
    <property type="entry name" value="GIY_YIG_3"/>
</dbReference>
<evidence type="ECO:0000313" key="2">
    <source>
        <dbReference type="EMBL" id="MBA1140277.1"/>
    </source>
</evidence>
<gene>
    <name evidence="2" type="ORF">H0241_08405</name>
</gene>
<comment type="caution">
    <text evidence="2">The sequence shown here is derived from an EMBL/GenBank/DDBJ whole genome shotgun (WGS) entry which is preliminary data.</text>
</comment>
<accession>A0A838B2K3</accession>
<evidence type="ECO:0000313" key="3">
    <source>
        <dbReference type="Proteomes" id="UP000558284"/>
    </source>
</evidence>
<dbReference type="EMBL" id="JACDTY010000003">
    <property type="protein sequence ID" value="MBA1140277.1"/>
    <property type="molecule type" value="Genomic_DNA"/>
</dbReference>
<keyword evidence="3" id="KW-1185">Reference proteome</keyword>
<feature type="domain" description="GIY-YIG" evidence="1">
    <location>
        <begin position="6"/>
        <end position="193"/>
    </location>
</feature>
<dbReference type="Pfam" id="PF26468">
    <property type="entry name" value="GIY_YIG_3"/>
    <property type="match status" value="1"/>
</dbReference>
<reference evidence="2 3" key="1">
    <citation type="submission" date="2020-07" db="EMBL/GenBank/DDBJ databases">
        <title>Definition of the novel symbiovar canariense within Mesorhizobium novociceri, a new species of genus Mesorhizobium nodulating Cicer canariense in the Caldera de Taburiente National Park (La Palma, Canary Islands).</title>
        <authorList>
            <person name="Leon-Barrios M."/>
            <person name="Perez-Yepez J."/>
            <person name="Flores-Felix J.D."/>
            <person name="Ramirez-Baena M.H."/>
            <person name="Pulido-Suarez L."/>
            <person name="Igual J.M."/>
            <person name="Velazquez E."/>
            <person name="Peix A."/>
        </authorList>
    </citation>
    <scope>NUCLEOTIDE SEQUENCE [LARGE SCALE GENOMIC DNA]</scope>
    <source>
        <strain evidence="2 3">CCANP35</strain>
    </source>
</reference>
<dbReference type="Proteomes" id="UP000558284">
    <property type="component" value="Unassembled WGS sequence"/>
</dbReference>
<protein>
    <recommendedName>
        <fullName evidence="1">GIY-YIG domain-containing protein</fullName>
    </recommendedName>
</protein>